<organism evidence="2 3">
    <name type="scientific">Lactococcus hircilactis</name>
    <dbReference type="NCBI Taxonomy" id="1494462"/>
    <lineage>
        <taxon>Bacteria</taxon>
        <taxon>Bacillati</taxon>
        <taxon>Bacillota</taxon>
        <taxon>Bacilli</taxon>
        <taxon>Lactobacillales</taxon>
        <taxon>Streptococcaceae</taxon>
        <taxon>Lactococcus</taxon>
    </lineage>
</organism>
<comment type="caution">
    <text evidence="2">The sequence shown here is derived from an EMBL/GenBank/DDBJ whole genome shotgun (WGS) entry which is preliminary data.</text>
</comment>
<evidence type="ECO:0000256" key="1">
    <source>
        <dbReference type="SAM" id="MobiDB-lite"/>
    </source>
</evidence>
<sequence length="134" mass="16071">MDTKNIINTLKSSKYLMREKRYIFIGVVMETIFSRELFTKNNDLHEYIHIFENLMKLTPYRDYLYKSRTMLASRVIKDLLNKEVNADLIRLMIDKHIDFIEKYVGYSDKKKSTKKSESSLLEDMIRSNSEKTVR</sequence>
<feature type="region of interest" description="Disordered" evidence="1">
    <location>
        <begin position="108"/>
        <end position="134"/>
    </location>
</feature>
<reference evidence="2 3" key="1">
    <citation type="submission" date="2019-10" db="EMBL/GenBank/DDBJ databases">
        <authorList>
            <person name="Dong K."/>
        </authorList>
    </citation>
    <scope>NUCLEOTIDE SEQUENCE [LARGE SCALE GENOMIC DNA]</scope>
    <source>
        <strain evidence="2 3">DSM 28960</strain>
    </source>
</reference>
<dbReference type="EMBL" id="WITJ01000005">
    <property type="protein sequence ID" value="MQW39282.1"/>
    <property type="molecule type" value="Genomic_DNA"/>
</dbReference>
<evidence type="ECO:0000313" key="3">
    <source>
        <dbReference type="Proteomes" id="UP000439550"/>
    </source>
</evidence>
<dbReference type="RefSeq" id="WP_153495950.1">
    <property type="nucleotide sequence ID" value="NZ_CBCRWP010000047.1"/>
</dbReference>
<evidence type="ECO:0000313" key="2">
    <source>
        <dbReference type="EMBL" id="MQW39282.1"/>
    </source>
</evidence>
<dbReference type="Proteomes" id="UP000439550">
    <property type="component" value="Unassembled WGS sequence"/>
</dbReference>
<proteinExistence type="predicted"/>
<accession>A0A7X1Z7T8</accession>
<gene>
    <name evidence="2" type="ORF">GHI93_04930</name>
</gene>
<dbReference type="AlphaFoldDB" id="A0A7X1Z7T8"/>
<protein>
    <submittedName>
        <fullName evidence="2">Uncharacterized protein</fullName>
    </submittedName>
</protein>
<keyword evidence="3" id="KW-1185">Reference proteome</keyword>
<name>A0A7X1Z7T8_9LACT</name>
<dbReference type="OrthoDB" id="2990316at2"/>